<feature type="transmembrane region" description="Helical" evidence="1">
    <location>
        <begin position="137"/>
        <end position="161"/>
    </location>
</feature>
<feature type="transmembrane region" description="Helical" evidence="1">
    <location>
        <begin position="46"/>
        <end position="65"/>
    </location>
</feature>
<proteinExistence type="predicted"/>
<feature type="transmembrane region" description="Helical" evidence="1">
    <location>
        <begin position="281"/>
        <end position="299"/>
    </location>
</feature>
<feature type="transmembrane region" description="Helical" evidence="1">
    <location>
        <begin position="181"/>
        <end position="203"/>
    </location>
</feature>
<feature type="transmembrane region" description="Helical" evidence="1">
    <location>
        <begin position="72"/>
        <end position="93"/>
    </location>
</feature>
<feature type="transmembrane region" description="Helical" evidence="1">
    <location>
        <begin position="420"/>
        <end position="438"/>
    </location>
</feature>
<feature type="transmembrane region" description="Helical" evidence="1">
    <location>
        <begin position="396"/>
        <end position="414"/>
    </location>
</feature>
<gene>
    <name evidence="2" type="ORF">NCTC11214_05316</name>
</gene>
<evidence type="ECO:0000256" key="1">
    <source>
        <dbReference type="SAM" id="Phobius"/>
    </source>
</evidence>
<dbReference type="Pfam" id="PF14296">
    <property type="entry name" value="O-ag_pol_Wzy"/>
    <property type="match status" value="1"/>
</dbReference>
<name>A0A3S5D845_SEROD</name>
<evidence type="ECO:0000313" key="2">
    <source>
        <dbReference type="EMBL" id="VDZ65126.1"/>
    </source>
</evidence>
<feature type="transmembrane region" description="Helical" evidence="1">
    <location>
        <begin position="224"/>
        <end position="242"/>
    </location>
</feature>
<feature type="transmembrane region" description="Helical" evidence="1">
    <location>
        <begin position="17"/>
        <end position="40"/>
    </location>
</feature>
<dbReference type="Proteomes" id="UP000281391">
    <property type="component" value="Chromosome"/>
</dbReference>
<evidence type="ECO:0000313" key="3">
    <source>
        <dbReference type="Proteomes" id="UP000281391"/>
    </source>
</evidence>
<dbReference type="InterPro" id="IPR029468">
    <property type="entry name" value="O-ag_pol_Wzy"/>
</dbReference>
<dbReference type="EMBL" id="LR134117">
    <property type="protein sequence ID" value="VDZ65126.1"/>
    <property type="molecule type" value="Genomic_DNA"/>
</dbReference>
<dbReference type="KEGG" id="sof:NCTC11214_05316"/>
<dbReference type="AlphaFoldDB" id="A0A3S5D845"/>
<reference evidence="2 3" key="1">
    <citation type="submission" date="2018-12" db="EMBL/GenBank/DDBJ databases">
        <authorList>
            <consortium name="Pathogen Informatics"/>
        </authorList>
    </citation>
    <scope>NUCLEOTIDE SEQUENCE [LARGE SCALE GENOMIC DNA]</scope>
    <source>
        <strain evidence="2 3">NCTC11214</strain>
    </source>
</reference>
<accession>A0A3S5D845</accession>
<sequence>MSQTYSPLQIDMRKQNVVLTFSLAALFAVFMAITSALNLLDSNRNITFAIVSILFFSVLAFFYFNRIRYFSLALMFCFMFSLILGIPAVYLIYTTTDANFQLFLLSVIWVNLFLFACCPLFEVKATTWRNEYQLSQIFYLVFLLVAVCQFYKIFVYASFLISSGLGHLAIYTEGDELHASVPFIIRSISGFSNVLGLAVFLFPSSKKVKFIGLLMIASDLVIGVRNKFFFSLMALFILVAIQNRQRGYQLFKRMTGVVPVIAVFVLLSVVSYVREGFTIDFTSYLLIVLDSLSSTVFGIKDVLQMSSGPEVLAGVDPALVFRQFFDLIGIGSGDATVAQAYTHVALSGASEGIALSSSILLESMIVSTVLFPLVLFGYCILFIVVIDKLLQTRNPILNLCGIAMLPFLFYTTRAEMVQPFVSLFKALPVILISYLFFVRPQQSDEKNLD</sequence>
<keyword evidence="1" id="KW-0472">Membrane</keyword>
<keyword evidence="1" id="KW-1133">Transmembrane helix</keyword>
<feature type="transmembrane region" description="Helical" evidence="1">
    <location>
        <begin position="364"/>
        <end position="384"/>
    </location>
</feature>
<protein>
    <submittedName>
        <fullName evidence="2">Uncharacterized protein</fullName>
    </submittedName>
</protein>
<organism evidence="2 3">
    <name type="scientific">Serratia odorifera</name>
    <dbReference type="NCBI Taxonomy" id="618"/>
    <lineage>
        <taxon>Bacteria</taxon>
        <taxon>Pseudomonadati</taxon>
        <taxon>Pseudomonadota</taxon>
        <taxon>Gammaproteobacteria</taxon>
        <taxon>Enterobacterales</taxon>
        <taxon>Yersiniaceae</taxon>
        <taxon>Serratia</taxon>
    </lineage>
</organism>
<keyword evidence="1" id="KW-0812">Transmembrane</keyword>
<feature type="transmembrane region" description="Helical" evidence="1">
    <location>
        <begin position="254"/>
        <end position="274"/>
    </location>
</feature>
<feature type="transmembrane region" description="Helical" evidence="1">
    <location>
        <begin position="99"/>
        <end position="121"/>
    </location>
</feature>